<dbReference type="SUPFAM" id="SSF53738">
    <property type="entry name" value="Phosphoglucomutase, first 3 domains"/>
    <property type="match status" value="3"/>
</dbReference>
<dbReference type="InterPro" id="IPR024086">
    <property type="entry name" value="GlmM_arc-type"/>
</dbReference>
<dbReference type="AlphaFoldDB" id="A0A1J1AAB8"/>
<feature type="domain" description="Alpha-D-phosphohexomutase alpha/beta/alpha" evidence="9">
    <location>
        <begin position="2"/>
        <end position="125"/>
    </location>
</feature>
<dbReference type="Pfam" id="PF02879">
    <property type="entry name" value="PGM_PMM_II"/>
    <property type="match status" value="1"/>
</dbReference>
<comment type="similarity">
    <text evidence="2 7">Belongs to the phosphohexose mutase family.</text>
</comment>
<keyword evidence="3" id="KW-0597">Phosphoprotein</keyword>
<evidence type="ECO:0000256" key="2">
    <source>
        <dbReference type="ARBA" id="ARBA00010231"/>
    </source>
</evidence>
<dbReference type="GO" id="GO:0005975">
    <property type="term" value="P:carbohydrate metabolic process"/>
    <property type="evidence" value="ECO:0007669"/>
    <property type="project" value="InterPro"/>
</dbReference>
<dbReference type="GO" id="GO:0008966">
    <property type="term" value="F:phosphoglucosamine mutase activity"/>
    <property type="evidence" value="ECO:0007669"/>
    <property type="project" value="UniProtKB-EC"/>
</dbReference>
<reference evidence="13" key="1">
    <citation type="submission" date="2016-08" db="EMBL/GenBank/DDBJ databases">
        <title>Discovery of first anaerobic lithoheterotrophic haloarchae widely represented in hypersaline habitats.</title>
        <authorList>
            <person name="Sorokin D.Y."/>
            <person name="Kublanov I.V."/>
            <person name="Roman P."/>
            <person name="Sinninghe Damste J.S."/>
            <person name="Golyshin P.N."/>
            <person name="Rojo D."/>
            <person name="Ciordia S."/>
            <person name="Mena Md.C."/>
            <person name="Ferrer M."/>
            <person name="Smedile F."/>
            <person name="Messina E."/>
            <person name="La Cono V."/>
            <person name="Yakimov M.M."/>
        </authorList>
    </citation>
    <scope>NUCLEOTIDE SEQUENCE [LARGE SCALE GENOMIC DNA]</scope>
    <source>
        <strain evidence="13">HSR6</strain>
    </source>
</reference>
<comment type="cofactor">
    <cofactor evidence="1">
        <name>Mg(2+)</name>
        <dbReference type="ChEBI" id="CHEBI:18420"/>
    </cofactor>
</comment>
<dbReference type="InterPro" id="IPR036900">
    <property type="entry name" value="A-D-PHexomutase_C_sf"/>
</dbReference>
<evidence type="ECO:0000256" key="6">
    <source>
        <dbReference type="ARBA" id="ARBA00023235"/>
    </source>
</evidence>
<dbReference type="EMBL" id="CP016804">
    <property type="protein sequence ID" value="APE95084.1"/>
    <property type="molecule type" value="Genomic_DNA"/>
</dbReference>
<dbReference type="Pfam" id="PF00408">
    <property type="entry name" value="PGM_PMM_IV"/>
    <property type="match status" value="1"/>
</dbReference>
<dbReference type="Pfam" id="PF02880">
    <property type="entry name" value="PGM_PMM_III"/>
    <property type="match status" value="1"/>
</dbReference>
<dbReference type="Pfam" id="PF02878">
    <property type="entry name" value="PGM_PMM_I"/>
    <property type="match status" value="1"/>
</dbReference>
<evidence type="ECO:0000256" key="5">
    <source>
        <dbReference type="ARBA" id="ARBA00022842"/>
    </source>
</evidence>
<dbReference type="Proteomes" id="UP000186165">
    <property type="component" value="Chromosome"/>
</dbReference>
<evidence type="ECO:0000259" key="8">
    <source>
        <dbReference type="Pfam" id="PF00408"/>
    </source>
</evidence>
<dbReference type="InterPro" id="IPR005841">
    <property type="entry name" value="Alpha-D-phosphohexomutase_SF"/>
</dbReference>
<protein>
    <submittedName>
        <fullName evidence="12">Phosphoglucosamine mutase</fullName>
        <ecNumber evidence="12">5.4.2.10</ecNumber>
    </submittedName>
</protein>
<feature type="domain" description="Alpha-D-phosphohexomutase alpha/beta/alpha" evidence="11">
    <location>
        <begin position="245"/>
        <end position="348"/>
    </location>
</feature>
<dbReference type="Gene3D" id="3.40.120.10">
    <property type="entry name" value="Alpha-D-Glucose-1,6-Bisphosphate, subunit A, domain 3"/>
    <property type="match status" value="3"/>
</dbReference>
<dbReference type="InterPro" id="IPR016055">
    <property type="entry name" value="A-D-PHexomutase_a/b/a-I/II/III"/>
</dbReference>
<dbReference type="InterPro" id="IPR016066">
    <property type="entry name" value="A-D-PHexomutase_CS"/>
</dbReference>
<dbReference type="InterPro" id="IPR005845">
    <property type="entry name" value="A-D-PHexomutase_a/b/a-II"/>
</dbReference>
<organism evidence="12 13">
    <name type="scientific">Halodesulfurarchaeum formicicum</name>
    <dbReference type="NCBI Taxonomy" id="1873524"/>
    <lineage>
        <taxon>Archaea</taxon>
        <taxon>Methanobacteriati</taxon>
        <taxon>Methanobacteriota</taxon>
        <taxon>Stenosarchaea group</taxon>
        <taxon>Halobacteria</taxon>
        <taxon>Halobacteriales</taxon>
        <taxon>Halobacteriaceae</taxon>
        <taxon>Halodesulfurarchaeum</taxon>
    </lineage>
</organism>
<dbReference type="GO" id="GO:0000287">
    <property type="term" value="F:magnesium ion binding"/>
    <property type="evidence" value="ECO:0007669"/>
    <property type="project" value="InterPro"/>
</dbReference>
<dbReference type="InterPro" id="IPR005846">
    <property type="entry name" value="A-D-PHexomutase_a/b/a-III"/>
</dbReference>
<dbReference type="PANTHER" id="PTHR43771">
    <property type="entry name" value="PHOSPHOMANNOMUTASE"/>
    <property type="match status" value="1"/>
</dbReference>
<dbReference type="SUPFAM" id="SSF55957">
    <property type="entry name" value="Phosphoglucomutase, C-terminal domain"/>
    <property type="match status" value="1"/>
</dbReference>
<proteinExistence type="inferred from homology"/>
<evidence type="ECO:0000259" key="9">
    <source>
        <dbReference type="Pfam" id="PF02878"/>
    </source>
</evidence>
<dbReference type="PANTHER" id="PTHR43771:SF1">
    <property type="entry name" value="PHOSPHOMANNOMUTASE"/>
    <property type="match status" value="1"/>
</dbReference>
<evidence type="ECO:0000256" key="1">
    <source>
        <dbReference type="ARBA" id="ARBA00001946"/>
    </source>
</evidence>
<dbReference type="PROSITE" id="PS00710">
    <property type="entry name" value="PGM_PMM"/>
    <property type="match status" value="1"/>
</dbReference>
<dbReference type="PRINTS" id="PR00509">
    <property type="entry name" value="PGMPMM"/>
</dbReference>
<evidence type="ECO:0000313" key="13">
    <source>
        <dbReference type="Proteomes" id="UP000186165"/>
    </source>
</evidence>
<evidence type="ECO:0000256" key="4">
    <source>
        <dbReference type="ARBA" id="ARBA00022723"/>
    </source>
</evidence>
<evidence type="ECO:0000259" key="11">
    <source>
        <dbReference type="Pfam" id="PF02880"/>
    </source>
</evidence>
<keyword evidence="4 7" id="KW-0479">Metal-binding</keyword>
<keyword evidence="5 7" id="KW-0460">Magnesium</keyword>
<keyword evidence="6 12" id="KW-0413">Isomerase</keyword>
<feature type="domain" description="Alpha-D-phosphohexomutase alpha/beta/alpha" evidence="10">
    <location>
        <begin position="159"/>
        <end position="240"/>
    </location>
</feature>
<dbReference type="OrthoDB" id="10363at2157"/>
<dbReference type="Gene3D" id="3.30.310.50">
    <property type="entry name" value="Alpha-D-phosphohexomutase, C-terminal domain"/>
    <property type="match status" value="1"/>
</dbReference>
<evidence type="ECO:0000313" key="12">
    <source>
        <dbReference type="EMBL" id="APE95084.1"/>
    </source>
</evidence>
<feature type="domain" description="Alpha-D-phosphohexomutase C-terminal" evidence="8">
    <location>
        <begin position="374"/>
        <end position="425"/>
    </location>
</feature>
<dbReference type="InterPro" id="IPR005844">
    <property type="entry name" value="A-D-PHexomutase_a/b/a-I"/>
</dbReference>
<evidence type="ECO:0000256" key="7">
    <source>
        <dbReference type="RuleBase" id="RU004326"/>
    </source>
</evidence>
<sequence length="446" mass="46539">MFGTSGIRGPVGETVTGQLALDLGRALGSMADRIVVGRDARTSGSALEWAAIAGAQEAGSEVVSLGIESTPTVARAVDWYDSSAGLVVTASHNPPEDNGFKFWTRSGQAFGPDLTATLSRRIEDTAALTVPPAQMGSVRRVRDASRRHLEALPKGDCGSLSVVVDLGNGTGQLTVEALLARGCDVTAINAQRDGSFPGRPSEPTAANCTELSTIVRDGDADLGIAHDGDADRLMAVDETGRFVSGDELLTLFAIDALSTDGVVAAPVNASALLDTVVGELGGSVVRTAVGDGNVAAACAEPGVVFGGEPSGAWIWPTETLAPDAHYAACRLVDILGRGGTLSDRTDSFPRFVTKRESVRSADGSAIVAAITDRVRERYDDVTELDGVRVDTADGWFLVRASGTEPLVRLTAEARTERRATELLEESRGLLDGVRSTQPKSNESFST</sequence>
<evidence type="ECO:0000256" key="3">
    <source>
        <dbReference type="ARBA" id="ARBA00022553"/>
    </source>
</evidence>
<keyword evidence="13" id="KW-1185">Reference proteome</keyword>
<dbReference type="RefSeq" id="WP_071932775.1">
    <property type="nucleotide sequence ID" value="NZ_CP016804.1"/>
</dbReference>
<dbReference type="EC" id="5.4.2.10" evidence="12"/>
<evidence type="ECO:0000259" key="10">
    <source>
        <dbReference type="Pfam" id="PF02879"/>
    </source>
</evidence>
<gene>
    <name evidence="12" type="primary">glmM</name>
    <name evidence="12" type="ORF">HSR6_0624</name>
</gene>
<dbReference type="KEGG" id="hhsr:HSR6_0624"/>
<dbReference type="CDD" id="cd03087">
    <property type="entry name" value="PGM_like1"/>
    <property type="match status" value="1"/>
</dbReference>
<accession>A0A1J1AAB8</accession>
<dbReference type="InterPro" id="IPR005843">
    <property type="entry name" value="A-D-PHexomutase_C"/>
</dbReference>
<name>A0A1J1AAB8_9EURY</name>
<dbReference type="GeneID" id="30417146"/>